<dbReference type="AlphaFoldDB" id="A0A1M6LJ51"/>
<dbReference type="SUPFAM" id="SSF57716">
    <property type="entry name" value="Glucocorticoid receptor-like (DNA-binding domain)"/>
    <property type="match status" value="1"/>
</dbReference>
<protein>
    <submittedName>
        <fullName evidence="6">Transcriptional regulator, TraR/DksA family</fullName>
    </submittedName>
</protein>
<sequence length="211" mass="25078">MNKRKLEYFKQKLLREKQEAINTINEDIHSSFQDYYKELSLYDNHPADIGSETFEMEMQMNLEDKEQKHLLKVEKALEKIENGTYGICEKCGKEIEFDRLDIIPDTEFCMKCSKDSISLNEKLKTRPVEEEYLKTPYKIFNGSFRLSGLDGEDTWQEVARYNKTDYKKMALDWYDNNMYDGSISGKVEDVEDISLEYYKKQINDDINKEDK</sequence>
<evidence type="ECO:0000256" key="3">
    <source>
        <dbReference type="ARBA" id="ARBA00022833"/>
    </source>
</evidence>
<feature type="zinc finger region" description="dksA C4-type" evidence="4">
    <location>
        <begin position="88"/>
        <end position="112"/>
    </location>
</feature>
<dbReference type="STRING" id="1121266.SAMN02745883_00226"/>
<gene>
    <name evidence="6" type="ORF">SAMN02745883_00226</name>
</gene>
<evidence type="ECO:0000256" key="4">
    <source>
        <dbReference type="PROSITE-ProRule" id="PRU00510"/>
    </source>
</evidence>
<dbReference type="InterPro" id="IPR020458">
    <property type="entry name" value="Znf_DskA_TraR_CS"/>
</dbReference>
<name>A0A1M6LJ51_9FIRM</name>
<proteinExistence type="predicted"/>
<evidence type="ECO:0000259" key="5">
    <source>
        <dbReference type="Pfam" id="PF01258"/>
    </source>
</evidence>
<dbReference type="SUPFAM" id="SSF109635">
    <property type="entry name" value="DnaK suppressor protein DksA, alpha-hairpin domain"/>
    <property type="match status" value="1"/>
</dbReference>
<dbReference type="RefSeq" id="WP_072965542.1">
    <property type="nucleotide sequence ID" value="NZ_FRAJ01000003.1"/>
</dbReference>
<keyword evidence="1" id="KW-0479">Metal-binding</keyword>
<evidence type="ECO:0000256" key="1">
    <source>
        <dbReference type="ARBA" id="ARBA00022723"/>
    </source>
</evidence>
<dbReference type="NCBIfam" id="TIGR02890">
    <property type="entry name" value="bacill_yteA"/>
    <property type="match status" value="1"/>
</dbReference>
<reference evidence="6 7" key="1">
    <citation type="submission" date="2016-11" db="EMBL/GenBank/DDBJ databases">
        <authorList>
            <person name="Jaros S."/>
            <person name="Januszkiewicz K."/>
            <person name="Wedrychowicz H."/>
        </authorList>
    </citation>
    <scope>NUCLEOTIDE SEQUENCE [LARGE SCALE GENOMIC DNA]</scope>
    <source>
        <strain evidence="6 7">DSM 14501</strain>
    </source>
</reference>
<evidence type="ECO:0000256" key="2">
    <source>
        <dbReference type="ARBA" id="ARBA00022771"/>
    </source>
</evidence>
<keyword evidence="7" id="KW-1185">Reference proteome</keyword>
<dbReference type="PANTHER" id="PTHR33823">
    <property type="entry name" value="RNA POLYMERASE-BINDING TRANSCRIPTION FACTOR DKSA-RELATED"/>
    <property type="match status" value="1"/>
</dbReference>
<dbReference type="InterPro" id="IPR000962">
    <property type="entry name" value="Znf_DskA_TraR"/>
</dbReference>
<dbReference type="Proteomes" id="UP000184082">
    <property type="component" value="Unassembled WGS sequence"/>
</dbReference>
<dbReference type="PROSITE" id="PS51128">
    <property type="entry name" value="ZF_DKSA_2"/>
    <property type="match status" value="1"/>
</dbReference>
<dbReference type="InterPro" id="IPR037187">
    <property type="entry name" value="DnaK_N"/>
</dbReference>
<keyword evidence="2" id="KW-0863">Zinc-finger</keyword>
<dbReference type="Gene3D" id="1.20.120.910">
    <property type="entry name" value="DksA, coiled-coil domain"/>
    <property type="match status" value="1"/>
</dbReference>
<accession>A0A1M6LJ51</accession>
<dbReference type="PANTHER" id="PTHR33823:SF4">
    <property type="entry name" value="GENERAL STRESS PROTEIN 16O"/>
    <property type="match status" value="1"/>
</dbReference>
<dbReference type="GO" id="GO:0008270">
    <property type="term" value="F:zinc ion binding"/>
    <property type="evidence" value="ECO:0007669"/>
    <property type="project" value="UniProtKB-KW"/>
</dbReference>
<dbReference type="PROSITE" id="PS01102">
    <property type="entry name" value="ZF_DKSA_1"/>
    <property type="match status" value="1"/>
</dbReference>
<dbReference type="Pfam" id="PF01258">
    <property type="entry name" value="zf-dskA_traR"/>
    <property type="match status" value="1"/>
</dbReference>
<dbReference type="InterPro" id="IPR014240">
    <property type="entry name" value="YteA"/>
</dbReference>
<keyword evidence="3" id="KW-0862">Zinc</keyword>
<feature type="domain" description="Zinc finger DksA/TraR C4-type" evidence="5">
    <location>
        <begin position="83"/>
        <end position="112"/>
    </location>
</feature>
<organism evidence="6 7">
    <name type="scientific">Caminicella sporogenes DSM 14501</name>
    <dbReference type="NCBI Taxonomy" id="1121266"/>
    <lineage>
        <taxon>Bacteria</taxon>
        <taxon>Bacillati</taxon>
        <taxon>Bacillota</taxon>
        <taxon>Clostridia</taxon>
        <taxon>Peptostreptococcales</taxon>
        <taxon>Caminicellaceae</taxon>
        <taxon>Caminicella</taxon>
    </lineage>
</organism>
<evidence type="ECO:0000313" key="6">
    <source>
        <dbReference type="EMBL" id="SHJ71205.1"/>
    </source>
</evidence>
<evidence type="ECO:0000313" key="7">
    <source>
        <dbReference type="Proteomes" id="UP000184082"/>
    </source>
</evidence>
<dbReference type="EMBL" id="FRAJ01000003">
    <property type="protein sequence ID" value="SHJ71205.1"/>
    <property type="molecule type" value="Genomic_DNA"/>
</dbReference>